<name>A0A1X7AEJ1_9GAMM</name>
<gene>
    <name evidence="1" type="ORF">EHSB41UT_00445</name>
</gene>
<evidence type="ECO:0000313" key="2">
    <source>
        <dbReference type="Proteomes" id="UP000196573"/>
    </source>
</evidence>
<reference evidence="1 2" key="1">
    <citation type="submission" date="2017-03" db="EMBL/GenBank/DDBJ databases">
        <authorList>
            <person name="Afonso C.L."/>
            <person name="Miller P.J."/>
            <person name="Scott M.A."/>
            <person name="Spackman E."/>
            <person name="Goraichik I."/>
            <person name="Dimitrov K.M."/>
            <person name="Suarez D.L."/>
            <person name="Swayne D.E."/>
        </authorList>
    </citation>
    <scope>NUCLEOTIDE SEQUENCE [LARGE SCALE GENOMIC DNA]</scope>
    <source>
        <strain evidence="1">SB41UT1</strain>
    </source>
</reference>
<sequence length="265" mass="30779">MVEDQIRTELDEVLELNNPETLLSRATHFGTGTPDGYLNRQIETSEGAVIAGIRHLGGDKDKPFIFIWPSFDTRLIKNVIDEITPHFSLFQPLYYNYWCRPEKNLKNEQVFQQRFIGSIIEMTKADTTPLVPADDYWNWYEAEYRDFHQQNPEYKYRIPINDRETMEQSRQEGLLYFFMHNNQKAGLIAGEQEIFLGKPSVYLNEILISSSFKGQGLANRMLASFVATLEADYFNCNIDVENIPSTRTALRSGQKIFSQEVFVSF</sequence>
<dbReference type="EMBL" id="FWPT01000001">
    <property type="protein sequence ID" value="SMA34751.1"/>
    <property type="molecule type" value="Genomic_DNA"/>
</dbReference>
<dbReference type="RefSeq" id="WP_087106446.1">
    <property type="nucleotide sequence ID" value="NZ_CBCSCN010000004.1"/>
</dbReference>
<organism evidence="1 2">
    <name type="scientific">Parendozoicomonas haliclonae</name>
    <dbReference type="NCBI Taxonomy" id="1960125"/>
    <lineage>
        <taxon>Bacteria</taxon>
        <taxon>Pseudomonadati</taxon>
        <taxon>Pseudomonadota</taxon>
        <taxon>Gammaproteobacteria</taxon>
        <taxon>Oceanospirillales</taxon>
        <taxon>Endozoicomonadaceae</taxon>
        <taxon>Parendozoicomonas</taxon>
    </lineage>
</organism>
<dbReference type="Gene3D" id="3.40.630.30">
    <property type="match status" value="1"/>
</dbReference>
<keyword evidence="2" id="KW-1185">Reference proteome</keyword>
<dbReference type="AlphaFoldDB" id="A0A1X7AEJ1"/>
<dbReference type="Proteomes" id="UP000196573">
    <property type="component" value="Unassembled WGS sequence"/>
</dbReference>
<proteinExistence type="predicted"/>
<evidence type="ECO:0000313" key="1">
    <source>
        <dbReference type="EMBL" id="SMA34751.1"/>
    </source>
</evidence>
<accession>A0A1X7AEJ1</accession>
<protein>
    <recommendedName>
        <fullName evidence="3">N-acetyltransferase domain-containing protein</fullName>
    </recommendedName>
</protein>
<dbReference type="SUPFAM" id="SSF55729">
    <property type="entry name" value="Acyl-CoA N-acyltransferases (Nat)"/>
    <property type="match status" value="1"/>
</dbReference>
<dbReference type="OrthoDB" id="5292752at2"/>
<evidence type="ECO:0008006" key="3">
    <source>
        <dbReference type="Google" id="ProtNLM"/>
    </source>
</evidence>
<dbReference type="InterPro" id="IPR016181">
    <property type="entry name" value="Acyl_CoA_acyltransferase"/>
</dbReference>